<keyword evidence="8 16" id="KW-0961">Cell wall biogenesis/degradation</keyword>
<dbReference type="Pfam" id="PF02875">
    <property type="entry name" value="Mur_ligase_C"/>
    <property type="match status" value="1"/>
</dbReference>
<proteinExistence type="inferred from homology"/>
<dbReference type="SUPFAM" id="SSF63418">
    <property type="entry name" value="MurE/MurF N-terminal domain"/>
    <property type="match status" value="1"/>
</dbReference>
<dbReference type="NCBIfam" id="NF001126">
    <property type="entry name" value="PRK00139.1-4"/>
    <property type="match status" value="1"/>
</dbReference>
<evidence type="ECO:0000256" key="8">
    <source>
        <dbReference type="ARBA" id="ARBA00023316"/>
    </source>
</evidence>
<feature type="domain" description="Mur ligase N-terminal catalytic" evidence="19">
    <location>
        <begin position="58"/>
        <end position="133"/>
    </location>
</feature>
<dbReference type="FunFam" id="3.90.190.20:FF:000006">
    <property type="entry name" value="UDP-N-acetylmuramoyl-L-alanyl-D-glutamate--2,6-diaminopimelate ligase"/>
    <property type="match status" value="1"/>
</dbReference>
<dbReference type="GO" id="GO:0005524">
    <property type="term" value="F:ATP binding"/>
    <property type="evidence" value="ECO:0007669"/>
    <property type="project" value="UniProtKB-UniRule"/>
</dbReference>
<dbReference type="HOGENOM" id="CLU_022291_4_1_3"/>
<protein>
    <recommendedName>
        <fullName evidence="12 16">UDP-N-acetylmuramoyl-L-alanyl-D-glutamate--2,6-diaminopimelate ligase</fullName>
        <ecNumber evidence="11 16">6.3.2.13</ecNumber>
    </recommendedName>
    <alternativeName>
        <fullName evidence="13 16">Meso-A2pm-adding enzyme</fullName>
    </alternativeName>
    <alternativeName>
        <fullName evidence="14 16">Meso-diaminopimelate-adding enzyme</fullName>
    </alternativeName>
    <alternativeName>
        <fullName evidence="15 16">UDP-MurNAc-L-Ala-D-Glu:meso-diaminopimelate ligase</fullName>
    </alternativeName>
    <alternativeName>
        <fullName evidence="16">UDP-MurNAc-tripeptide synthetase</fullName>
    </alternativeName>
    <alternativeName>
        <fullName evidence="16">UDP-N-acetylmuramyl-tripeptide synthetase</fullName>
    </alternativeName>
</protein>
<feature type="binding site" evidence="16">
    <location>
        <position position="63"/>
    </location>
    <ligand>
        <name>UDP-N-acetyl-alpha-D-muramoyl-L-alanyl-D-glutamate</name>
        <dbReference type="ChEBI" id="CHEBI:83900"/>
    </ligand>
</feature>
<feature type="binding site" evidence="16">
    <location>
        <begin position="455"/>
        <end position="458"/>
    </location>
    <ligand>
        <name>meso-2,6-diaminopimelate</name>
        <dbReference type="ChEBI" id="CHEBI:57791"/>
    </ligand>
</feature>
<evidence type="ECO:0000256" key="14">
    <source>
        <dbReference type="ARBA" id="ARBA00076158"/>
    </source>
</evidence>
<dbReference type="InterPro" id="IPR000713">
    <property type="entry name" value="Mur_ligase_N"/>
</dbReference>
<feature type="binding site" evidence="16">
    <location>
        <position position="225"/>
    </location>
    <ligand>
        <name>UDP-N-acetyl-alpha-D-muramoyl-L-alanyl-D-glutamate</name>
        <dbReference type="ChEBI" id="CHEBI:83900"/>
    </ligand>
</feature>
<keyword evidence="5 16" id="KW-0133">Cell shape</keyword>
<evidence type="ECO:0000259" key="21">
    <source>
        <dbReference type="Pfam" id="PF08245"/>
    </source>
</evidence>
<evidence type="ECO:0000256" key="16">
    <source>
        <dbReference type="HAMAP-Rule" id="MF_00208"/>
    </source>
</evidence>
<evidence type="ECO:0000259" key="20">
    <source>
        <dbReference type="Pfam" id="PF02875"/>
    </source>
</evidence>
<dbReference type="KEGG" id="pmf:P9303_21131"/>
<dbReference type="Proteomes" id="UP000002274">
    <property type="component" value="Chromosome"/>
</dbReference>
<feature type="binding site" evidence="16">
    <location>
        <position position="506"/>
    </location>
    <ligand>
        <name>meso-2,6-diaminopimelate</name>
        <dbReference type="ChEBI" id="CHEBI:57791"/>
    </ligand>
</feature>
<evidence type="ECO:0000256" key="15">
    <source>
        <dbReference type="ARBA" id="ARBA00081560"/>
    </source>
</evidence>
<dbReference type="GO" id="GO:0008360">
    <property type="term" value="P:regulation of cell shape"/>
    <property type="evidence" value="ECO:0007669"/>
    <property type="project" value="UniProtKB-KW"/>
</dbReference>
<evidence type="ECO:0000256" key="2">
    <source>
        <dbReference type="ARBA" id="ARBA00022598"/>
    </source>
</evidence>
<evidence type="ECO:0000256" key="7">
    <source>
        <dbReference type="ARBA" id="ARBA00023306"/>
    </source>
</evidence>
<evidence type="ECO:0000256" key="9">
    <source>
        <dbReference type="ARBA" id="ARBA00050251"/>
    </source>
</evidence>
<dbReference type="InterPro" id="IPR036565">
    <property type="entry name" value="Mur-like_cat_sf"/>
</dbReference>
<gene>
    <name evidence="16 22" type="primary">murE</name>
    <name evidence="22" type="ordered locus">P9303_21131</name>
</gene>
<dbReference type="PANTHER" id="PTHR23135">
    <property type="entry name" value="MUR LIGASE FAMILY MEMBER"/>
    <property type="match status" value="1"/>
</dbReference>
<evidence type="ECO:0000256" key="6">
    <source>
        <dbReference type="ARBA" id="ARBA00022984"/>
    </source>
</evidence>
<evidence type="ECO:0000256" key="3">
    <source>
        <dbReference type="ARBA" id="ARBA00022618"/>
    </source>
</evidence>
<feature type="binding site" evidence="16">
    <location>
        <begin position="190"/>
        <end position="191"/>
    </location>
    <ligand>
        <name>UDP-N-acetyl-alpha-D-muramoyl-L-alanyl-D-glutamate</name>
        <dbReference type="ChEBI" id="CHEBI:83900"/>
    </ligand>
</feature>
<evidence type="ECO:0000256" key="17">
    <source>
        <dbReference type="RuleBase" id="RU004135"/>
    </source>
</evidence>
<feature type="binding site" evidence="16">
    <location>
        <position position="431"/>
    </location>
    <ligand>
        <name>meso-2,6-diaminopimelate</name>
        <dbReference type="ChEBI" id="CHEBI:57791"/>
    </ligand>
</feature>
<keyword evidence="4 16" id="KW-0067">ATP-binding</keyword>
<evidence type="ECO:0000256" key="11">
    <source>
        <dbReference type="ARBA" id="ARBA00066633"/>
    </source>
</evidence>
<feature type="domain" description="Mur ligase central" evidence="21">
    <location>
        <begin position="146"/>
        <end position="354"/>
    </location>
</feature>
<evidence type="ECO:0000256" key="5">
    <source>
        <dbReference type="ARBA" id="ARBA00022960"/>
    </source>
</evidence>
<feature type="binding site" evidence="16">
    <location>
        <position position="510"/>
    </location>
    <ligand>
        <name>meso-2,6-diaminopimelate</name>
        <dbReference type="ChEBI" id="CHEBI:57791"/>
    </ligand>
</feature>
<reference evidence="22 23" key="1">
    <citation type="journal article" date="2007" name="PLoS Genet.">
        <title>Patterns and implications of gene gain and loss in the evolution of Prochlorococcus.</title>
        <authorList>
            <person name="Kettler G.C."/>
            <person name="Martiny A.C."/>
            <person name="Huang K."/>
            <person name="Zucker J."/>
            <person name="Coleman M.L."/>
            <person name="Rodrigue S."/>
            <person name="Chen F."/>
            <person name="Lapidus A."/>
            <person name="Ferriera S."/>
            <person name="Johnson J."/>
            <person name="Steglich C."/>
            <person name="Church G.M."/>
            <person name="Richardson P."/>
            <person name="Chisholm S.W."/>
        </authorList>
    </citation>
    <scope>NUCLEOTIDE SEQUENCE [LARGE SCALE GENOMIC DNA]</scope>
    <source>
        <strain evidence="22 23">MIT 9303</strain>
    </source>
</reference>
<feature type="binding site" evidence="16">
    <location>
        <position position="217"/>
    </location>
    <ligand>
        <name>UDP-N-acetyl-alpha-D-muramoyl-L-alanyl-D-glutamate</name>
        <dbReference type="ChEBI" id="CHEBI:83900"/>
    </ligand>
</feature>
<dbReference type="InterPro" id="IPR036615">
    <property type="entry name" value="Mur_ligase_C_dom_sf"/>
</dbReference>
<comment type="similarity">
    <text evidence="1 16">Belongs to the MurCDEF family. MurE subfamily.</text>
</comment>
<accession>A2CBI8</accession>
<sequence>MGGKDCSGGCNRPAPRRLDRTRTAPFMGGPGMTQMLHSLLRAVGLPVPEGLANPCLAMVSCDSRAVARGCLFLGLPGEQVDGGSFWRQALAAGAEAAVIGPAAAALRPPGPKDAVVVVSEPVAAWVGQLAAAFWQQPSSRLALIGVTGTNGKTTTTHLIEHLSVAVGRSTALFGTLVNRWPNYSVPATHTTAFADRLQAQLAQAVEAGAELGAMEVSSHALEQQRVAGCRFAGAVFTNLTQDHLDYHSSMEAYFEAKAQLFAPPLLESGSAKAVVNIDGPWGARLAQRLGDTCWRSSLAEGVLQRADAELTMTELTMSSAGVQGRLISPCGEGWFDSPLLGRFNLMNLLQAVGVLLQQGLPLPLLLKAIADFRGVPGRMERVLIPAADASQVPTVLVDYAHTPDGLENALTASRPFTSKNLCCVFGCGGDRDRGKRSQMAAIAARLADRVVVTSDNPRTEDPQQILVDVVAGIPQGTALTVEVDRAVAIALAIAEAGPGDVVLVAGKGHEDYQILGTSKVHFDDREEAERALKQRLDG</sequence>
<dbReference type="GO" id="GO:0051301">
    <property type="term" value="P:cell division"/>
    <property type="evidence" value="ECO:0007669"/>
    <property type="project" value="UniProtKB-KW"/>
</dbReference>
<dbReference type="Pfam" id="PF08245">
    <property type="entry name" value="Mur_ligase_M"/>
    <property type="match status" value="1"/>
</dbReference>
<evidence type="ECO:0000313" key="22">
    <source>
        <dbReference type="EMBL" id="ABM78848.1"/>
    </source>
</evidence>
<dbReference type="InterPro" id="IPR005761">
    <property type="entry name" value="UDP-N-AcMur-Glu-dNH2Pim_ligase"/>
</dbReference>
<comment type="caution">
    <text evidence="16">Lacks conserved residue(s) required for the propagation of feature annotation.</text>
</comment>
<dbReference type="Pfam" id="PF01225">
    <property type="entry name" value="Mur_ligase"/>
    <property type="match status" value="1"/>
</dbReference>
<comment type="PTM">
    <text evidence="16">Carboxylation is probably crucial for Mg(2+) binding and, consequently, for the gamma-phosphate positioning of ATP.</text>
</comment>
<evidence type="ECO:0000256" key="10">
    <source>
        <dbReference type="ARBA" id="ARBA00056782"/>
    </source>
</evidence>
<feature type="binding site" evidence="16">
    <location>
        <begin position="148"/>
        <end position="154"/>
    </location>
    <ligand>
        <name>ATP</name>
        <dbReference type="ChEBI" id="CHEBI:30616"/>
    </ligand>
</feature>
<feature type="region of interest" description="Disordered" evidence="18">
    <location>
        <begin position="1"/>
        <end position="25"/>
    </location>
</feature>
<feature type="modified residue" description="N6-carboxylysine" evidence="16">
    <location>
        <position position="257"/>
    </location>
</feature>
<keyword evidence="3 16" id="KW-0132">Cell division</keyword>
<dbReference type="Gene3D" id="3.40.1190.10">
    <property type="entry name" value="Mur-like, catalytic domain"/>
    <property type="match status" value="1"/>
</dbReference>
<dbReference type="EMBL" id="CP000554">
    <property type="protein sequence ID" value="ABM78848.1"/>
    <property type="molecule type" value="Genomic_DNA"/>
</dbReference>
<dbReference type="GO" id="GO:0071555">
    <property type="term" value="P:cell wall organization"/>
    <property type="evidence" value="ECO:0007669"/>
    <property type="project" value="UniProtKB-KW"/>
</dbReference>
<dbReference type="AlphaFoldDB" id="A2CBI8"/>
<evidence type="ECO:0000256" key="12">
    <source>
        <dbReference type="ARBA" id="ARBA00072883"/>
    </source>
</evidence>
<comment type="catalytic activity">
    <reaction evidence="9 16">
        <text>UDP-N-acetyl-alpha-D-muramoyl-L-alanyl-D-glutamate + meso-2,6-diaminopimelate + ATP = UDP-N-acetyl-alpha-D-muramoyl-L-alanyl-gamma-D-glutamyl-meso-2,6-diaminopimelate + ADP + phosphate + H(+)</text>
        <dbReference type="Rhea" id="RHEA:23676"/>
        <dbReference type="ChEBI" id="CHEBI:15378"/>
        <dbReference type="ChEBI" id="CHEBI:30616"/>
        <dbReference type="ChEBI" id="CHEBI:43474"/>
        <dbReference type="ChEBI" id="CHEBI:57791"/>
        <dbReference type="ChEBI" id="CHEBI:83900"/>
        <dbReference type="ChEBI" id="CHEBI:83905"/>
        <dbReference type="ChEBI" id="CHEBI:456216"/>
        <dbReference type="EC" id="6.3.2.13"/>
    </reaction>
</comment>
<evidence type="ECO:0000259" key="19">
    <source>
        <dbReference type="Pfam" id="PF01225"/>
    </source>
</evidence>
<dbReference type="STRING" id="59922.P9303_21131"/>
<keyword evidence="6 16" id="KW-0573">Peptidoglycan synthesis</keyword>
<comment type="cofactor">
    <cofactor evidence="16">
        <name>Mg(2+)</name>
        <dbReference type="ChEBI" id="CHEBI:18420"/>
    </cofactor>
</comment>
<keyword evidence="16" id="KW-0547">Nucleotide-binding</keyword>
<evidence type="ECO:0000256" key="18">
    <source>
        <dbReference type="SAM" id="MobiDB-lite"/>
    </source>
</evidence>
<dbReference type="Gene3D" id="3.40.1390.10">
    <property type="entry name" value="MurE/MurF, N-terminal domain"/>
    <property type="match status" value="1"/>
</dbReference>
<dbReference type="EC" id="6.3.2.13" evidence="11 16"/>
<dbReference type="GO" id="GO:0009252">
    <property type="term" value="P:peptidoglycan biosynthetic process"/>
    <property type="evidence" value="ECO:0007669"/>
    <property type="project" value="UniProtKB-UniRule"/>
</dbReference>
<keyword evidence="16" id="KW-0963">Cytoplasm</keyword>
<dbReference type="InterPro" id="IPR013221">
    <property type="entry name" value="Mur_ligase_cen"/>
</dbReference>
<dbReference type="InterPro" id="IPR004101">
    <property type="entry name" value="Mur_ligase_C"/>
</dbReference>
<dbReference type="SUPFAM" id="SSF53244">
    <property type="entry name" value="MurD-like peptide ligases, peptide-binding domain"/>
    <property type="match status" value="1"/>
</dbReference>
<dbReference type="GO" id="GO:0008765">
    <property type="term" value="F:UDP-N-acetylmuramoylalanyl-D-glutamate-2,6-diaminopimelate ligase activity"/>
    <property type="evidence" value="ECO:0007669"/>
    <property type="project" value="UniProtKB-UniRule"/>
</dbReference>
<comment type="pathway">
    <text evidence="16 17">Cell wall biogenesis; peptidoglycan biosynthesis.</text>
</comment>
<dbReference type="PANTHER" id="PTHR23135:SF4">
    <property type="entry name" value="UDP-N-ACETYLMURAMOYL-L-ALANYL-D-GLUTAMATE--2,6-DIAMINOPIMELATE LIGASE MURE HOMOLOG, CHLOROPLASTIC"/>
    <property type="match status" value="1"/>
</dbReference>
<dbReference type="NCBIfam" id="TIGR01085">
    <property type="entry name" value="murE"/>
    <property type="match status" value="1"/>
</dbReference>
<keyword evidence="2 16" id="KW-0436">Ligase</keyword>
<dbReference type="GO" id="GO:0005737">
    <property type="term" value="C:cytoplasm"/>
    <property type="evidence" value="ECO:0007669"/>
    <property type="project" value="UniProtKB-SubCell"/>
</dbReference>
<feature type="binding site" evidence="16">
    <location>
        <position position="223"/>
    </location>
    <ligand>
        <name>UDP-N-acetyl-alpha-D-muramoyl-L-alanyl-D-glutamate</name>
        <dbReference type="ChEBI" id="CHEBI:83900"/>
    </ligand>
</feature>
<evidence type="ECO:0000256" key="13">
    <source>
        <dbReference type="ARBA" id="ARBA00075482"/>
    </source>
</evidence>
<dbReference type="Gene3D" id="3.90.190.20">
    <property type="entry name" value="Mur ligase, C-terminal domain"/>
    <property type="match status" value="1"/>
</dbReference>
<feature type="short sequence motif" description="Meso-diaminopimelate recognition motif" evidence="16">
    <location>
        <begin position="455"/>
        <end position="458"/>
    </location>
</feature>
<dbReference type="GO" id="GO:0000287">
    <property type="term" value="F:magnesium ion binding"/>
    <property type="evidence" value="ECO:0007669"/>
    <property type="project" value="UniProtKB-UniRule"/>
</dbReference>
<organism evidence="22 23">
    <name type="scientific">Prochlorococcus marinus (strain MIT 9303)</name>
    <dbReference type="NCBI Taxonomy" id="59922"/>
    <lineage>
        <taxon>Bacteria</taxon>
        <taxon>Bacillati</taxon>
        <taxon>Cyanobacteriota</taxon>
        <taxon>Cyanophyceae</taxon>
        <taxon>Synechococcales</taxon>
        <taxon>Prochlorococcaceae</taxon>
        <taxon>Prochlorococcus</taxon>
    </lineage>
</organism>
<dbReference type="InterPro" id="IPR035911">
    <property type="entry name" value="MurE/MurF_N"/>
</dbReference>
<dbReference type="HAMAP" id="MF_00208">
    <property type="entry name" value="MurE"/>
    <property type="match status" value="1"/>
</dbReference>
<keyword evidence="7 16" id="KW-0131">Cell cycle</keyword>
<evidence type="ECO:0000256" key="1">
    <source>
        <dbReference type="ARBA" id="ARBA00005898"/>
    </source>
</evidence>
<comment type="subcellular location">
    <subcellularLocation>
        <location evidence="16 17">Cytoplasm</location>
    </subcellularLocation>
</comment>
<name>A2CBI8_PROM3</name>
<comment type="function">
    <text evidence="10 16">Catalyzes the addition of meso-diaminopimelic acid to the nucleotide precursor UDP-N-acetylmuramoyl-L-alanyl-D-glutamate (UMAG) in the biosynthesis of bacterial cell-wall peptidoglycan.</text>
</comment>
<dbReference type="UniPathway" id="UPA00219"/>
<keyword evidence="16" id="KW-0460">Magnesium</keyword>
<evidence type="ECO:0000313" key="23">
    <source>
        <dbReference type="Proteomes" id="UP000002274"/>
    </source>
</evidence>
<dbReference type="SUPFAM" id="SSF53623">
    <property type="entry name" value="MurD-like peptide ligases, catalytic domain"/>
    <property type="match status" value="1"/>
</dbReference>
<feature type="domain" description="Mur ligase C-terminal" evidence="20">
    <location>
        <begin position="377"/>
        <end position="508"/>
    </location>
</feature>
<evidence type="ECO:0000256" key="4">
    <source>
        <dbReference type="ARBA" id="ARBA00022840"/>
    </source>
</evidence>